<comment type="caution">
    <text evidence="1">The sequence shown here is derived from an EMBL/GenBank/DDBJ whole genome shotgun (WGS) entry which is preliminary data.</text>
</comment>
<dbReference type="Proteomes" id="UP001590950">
    <property type="component" value="Unassembled WGS sequence"/>
</dbReference>
<keyword evidence="2" id="KW-1185">Reference proteome</keyword>
<gene>
    <name evidence="1" type="ORF">N7G274_009885</name>
</gene>
<evidence type="ECO:0000313" key="2">
    <source>
        <dbReference type="Proteomes" id="UP001590950"/>
    </source>
</evidence>
<proteinExistence type="predicted"/>
<sequence length="247" mass="28113">MQKLLYSQPPPFDTMFCCAAGNIPASVLIEQLYFSIITAYSVLSFPENSEDDSKCASICANFGNFAVFIDRRLTSLANDCQVVEERYPVTSNDALIAEIFRVLAEVLFLAYKIIISFQEKTDRCPVRFVLPEKVANTMDLIKRHAMQYGFSPEGLDRWVDDKTKEDYAVLFDVIPPGSEFSLVEKTIKGQIKQWSAHMLRLTEDVLRVGKSRPAVWKKGQRSGTLLKLWKRADGKIVGWLENLMLRV</sequence>
<reference evidence="1 2" key="1">
    <citation type="submission" date="2024-09" db="EMBL/GenBank/DDBJ databases">
        <title>Rethinking Asexuality: The Enigmatic Case of Functional Sexual Genes in Lepraria (Stereocaulaceae).</title>
        <authorList>
            <person name="Doellman M."/>
            <person name="Sun Y."/>
            <person name="Barcenas-Pena A."/>
            <person name="Lumbsch H.T."/>
            <person name="Grewe F."/>
        </authorList>
    </citation>
    <scope>NUCLEOTIDE SEQUENCE [LARGE SCALE GENOMIC DNA]</scope>
    <source>
        <strain evidence="1 2">Mercado 3170</strain>
    </source>
</reference>
<evidence type="ECO:0000313" key="1">
    <source>
        <dbReference type="EMBL" id="KAL2037400.1"/>
    </source>
</evidence>
<name>A0ABR3ZUW9_9LECA</name>
<organism evidence="1 2">
    <name type="scientific">Stereocaulon virgatum</name>
    <dbReference type="NCBI Taxonomy" id="373712"/>
    <lineage>
        <taxon>Eukaryota</taxon>
        <taxon>Fungi</taxon>
        <taxon>Dikarya</taxon>
        <taxon>Ascomycota</taxon>
        <taxon>Pezizomycotina</taxon>
        <taxon>Lecanoromycetes</taxon>
        <taxon>OSLEUM clade</taxon>
        <taxon>Lecanoromycetidae</taxon>
        <taxon>Lecanorales</taxon>
        <taxon>Lecanorineae</taxon>
        <taxon>Stereocaulaceae</taxon>
        <taxon>Stereocaulon</taxon>
    </lineage>
</organism>
<accession>A0ABR3ZUW9</accession>
<dbReference type="EMBL" id="JBEFKJ010000041">
    <property type="protein sequence ID" value="KAL2037400.1"/>
    <property type="molecule type" value="Genomic_DNA"/>
</dbReference>
<protein>
    <submittedName>
        <fullName evidence="1">Uncharacterized protein</fullName>
    </submittedName>
</protein>